<dbReference type="SUPFAM" id="SSF46689">
    <property type="entry name" value="Homeodomain-like"/>
    <property type="match status" value="1"/>
</dbReference>
<keyword evidence="2 4" id="KW-0238">DNA-binding</keyword>
<evidence type="ECO:0000259" key="5">
    <source>
        <dbReference type="PROSITE" id="PS50977"/>
    </source>
</evidence>
<dbReference type="PROSITE" id="PS50977">
    <property type="entry name" value="HTH_TETR_2"/>
    <property type="match status" value="1"/>
</dbReference>
<dbReference type="SUPFAM" id="SSF48498">
    <property type="entry name" value="Tetracyclin repressor-like, C-terminal domain"/>
    <property type="match status" value="1"/>
</dbReference>
<feature type="DNA-binding region" description="H-T-H motif" evidence="4">
    <location>
        <begin position="21"/>
        <end position="40"/>
    </location>
</feature>
<accession>A0A4Y9RRV0</accession>
<proteinExistence type="predicted"/>
<sequence length="212" mass="23337">MQQILDAAETLFSQHGLHGVSLGQVAKAIGVHTSLVHYYFNDKKALFDAVVERRAPVTANRRIEAMDAYEASVGGKVTLEGALHAFLDTDLDSYRTGGEAWRNYAALAAQVANTPQWGSELLNRLMDPVVIRLIALLKKAMPEMSDEDIFWGYHFVSGSLITTLARTGRIDVLSGGLCHSEDFASIKRRMATFMAGGFRAIYEQERTGTTPI</sequence>
<dbReference type="AlphaFoldDB" id="A0A4Y9RRV0"/>
<evidence type="ECO:0000313" key="7">
    <source>
        <dbReference type="Proteomes" id="UP000298216"/>
    </source>
</evidence>
<name>A0A4Y9RRV0_9CAUL</name>
<gene>
    <name evidence="6" type="ORF">EGY25_15090</name>
</gene>
<dbReference type="Pfam" id="PF17939">
    <property type="entry name" value="TetR_C_30"/>
    <property type="match status" value="1"/>
</dbReference>
<evidence type="ECO:0000313" key="6">
    <source>
        <dbReference type="EMBL" id="TFW11011.1"/>
    </source>
</evidence>
<evidence type="ECO:0000256" key="3">
    <source>
        <dbReference type="ARBA" id="ARBA00023163"/>
    </source>
</evidence>
<dbReference type="InterPro" id="IPR009057">
    <property type="entry name" value="Homeodomain-like_sf"/>
</dbReference>
<protein>
    <submittedName>
        <fullName evidence="6">TetR/AcrR family transcriptional regulator</fullName>
    </submittedName>
</protein>
<dbReference type="RefSeq" id="WP_135195839.1">
    <property type="nucleotide sequence ID" value="NZ_SPVH01000007.1"/>
</dbReference>
<organism evidence="6 7">
    <name type="scientific">Brevundimonas intermedia</name>
    <dbReference type="NCBI Taxonomy" id="74315"/>
    <lineage>
        <taxon>Bacteria</taxon>
        <taxon>Pseudomonadati</taxon>
        <taxon>Pseudomonadota</taxon>
        <taxon>Alphaproteobacteria</taxon>
        <taxon>Caulobacterales</taxon>
        <taxon>Caulobacteraceae</taxon>
        <taxon>Brevundimonas</taxon>
    </lineage>
</organism>
<dbReference type="Proteomes" id="UP000298216">
    <property type="component" value="Unassembled WGS sequence"/>
</dbReference>
<dbReference type="Gene3D" id="1.10.357.10">
    <property type="entry name" value="Tetracycline Repressor, domain 2"/>
    <property type="match status" value="1"/>
</dbReference>
<evidence type="ECO:0000256" key="4">
    <source>
        <dbReference type="PROSITE-ProRule" id="PRU00335"/>
    </source>
</evidence>
<keyword evidence="7" id="KW-1185">Reference proteome</keyword>
<keyword evidence="3" id="KW-0804">Transcription</keyword>
<dbReference type="InterPro" id="IPR001647">
    <property type="entry name" value="HTH_TetR"/>
</dbReference>
<dbReference type="OrthoDB" id="2356263at2"/>
<dbReference type="PRINTS" id="PR00455">
    <property type="entry name" value="HTHTETR"/>
</dbReference>
<dbReference type="GO" id="GO:0000976">
    <property type="term" value="F:transcription cis-regulatory region binding"/>
    <property type="evidence" value="ECO:0007669"/>
    <property type="project" value="TreeGrafter"/>
</dbReference>
<evidence type="ECO:0000256" key="2">
    <source>
        <dbReference type="ARBA" id="ARBA00023125"/>
    </source>
</evidence>
<dbReference type="PANTHER" id="PTHR30055:SF234">
    <property type="entry name" value="HTH-TYPE TRANSCRIPTIONAL REGULATOR BETI"/>
    <property type="match status" value="1"/>
</dbReference>
<dbReference type="Pfam" id="PF00440">
    <property type="entry name" value="TetR_N"/>
    <property type="match status" value="1"/>
</dbReference>
<keyword evidence="1" id="KW-0805">Transcription regulation</keyword>
<dbReference type="InterPro" id="IPR036271">
    <property type="entry name" value="Tet_transcr_reg_TetR-rel_C_sf"/>
</dbReference>
<comment type="caution">
    <text evidence="6">The sequence shown here is derived from an EMBL/GenBank/DDBJ whole genome shotgun (WGS) entry which is preliminary data.</text>
</comment>
<evidence type="ECO:0000256" key="1">
    <source>
        <dbReference type="ARBA" id="ARBA00023015"/>
    </source>
</evidence>
<dbReference type="InterPro" id="IPR050109">
    <property type="entry name" value="HTH-type_TetR-like_transc_reg"/>
</dbReference>
<dbReference type="GO" id="GO:0003700">
    <property type="term" value="F:DNA-binding transcription factor activity"/>
    <property type="evidence" value="ECO:0007669"/>
    <property type="project" value="TreeGrafter"/>
</dbReference>
<dbReference type="InterPro" id="IPR041586">
    <property type="entry name" value="PsrA_TetR_C"/>
</dbReference>
<dbReference type="PANTHER" id="PTHR30055">
    <property type="entry name" value="HTH-TYPE TRANSCRIPTIONAL REGULATOR RUTR"/>
    <property type="match status" value="1"/>
</dbReference>
<feature type="domain" description="HTH tetR-type" evidence="5">
    <location>
        <begin position="1"/>
        <end position="58"/>
    </location>
</feature>
<dbReference type="EMBL" id="SPVH01000007">
    <property type="protein sequence ID" value="TFW11011.1"/>
    <property type="molecule type" value="Genomic_DNA"/>
</dbReference>
<reference evidence="6 7" key="1">
    <citation type="submission" date="2019-03" db="EMBL/GenBank/DDBJ databases">
        <title>Draft genome of Brevundimonas sp. a heavy metal resistant soil bacteria.</title>
        <authorList>
            <person name="Soto J."/>
        </authorList>
    </citation>
    <scope>NUCLEOTIDE SEQUENCE [LARGE SCALE GENOMIC DNA]</scope>
    <source>
        <strain evidence="6 7">B-10</strain>
    </source>
</reference>